<dbReference type="AlphaFoldDB" id="A0A8X6Q2J7"/>
<organism evidence="1 2">
    <name type="scientific">Nephila pilipes</name>
    <name type="common">Giant wood spider</name>
    <name type="synonym">Nephila maculata</name>
    <dbReference type="NCBI Taxonomy" id="299642"/>
    <lineage>
        <taxon>Eukaryota</taxon>
        <taxon>Metazoa</taxon>
        <taxon>Ecdysozoa</taxon>
        <taxon>Arthropoda</taxon>
        <taxon>Chelicerata</taxon>
        <taxon>Arachnida</taxon>
        <taxon>Araneae</taxon>
        <taxon>Araneomorphae</taxon>
        <taxon>Entelegynae</taxon>
        <taxon>Araneoidea</taxon>
        <taxon>Nephilidae</taxon>
        <taxon>Nephila</taxon>
    </lineage>
</organism>
<dbReference type="Proteomes" id="UP000887013">
    <property type="component" value="Unassembled WGS sequence"/>
</dbReference>
<evidence type="ECO:0000313" key="1">
    <source>
        <dbReference type="EMBL" id="GFT98573.1"/>
    </source>
</evidence>
<proteinExistence type="predicted"/>
<gene>
    <name evidence="1" type="ORF">NPIL_232771</name>
</gene>
<keyword evidence="2" id="KW-1185">Reference proteome</keyword>
<accession>A0A8X6Q2J7</accession>
<name>A0A8X6Q2J7_NEPPI</name>
<comment type="caution">
    <text evidence="1">The sequence shown here is derived from an EMBL/GenBank/DDBJ whole genome shotgun (WGS) entry which is preliminary data.</text>
</comment>
<evidence type="ECO:0000313" key="2">
    <source>
        <dbReference type="Proteomes" id="UP000887013"/>
    </source>
</evidence>
<protein>
    <submittedName>
        <fullName evidence="1">Uncharacterized protein</fullName>
    </submittedName>
</protein>
<dbReference type="EMBL" id="BMAW01075796">
    <property type="protein sequence ID" value="GFT98573.1"/>
    <property type="molecule type" value="Genomic_DNA"/>
</dbReference>
<reference evidence="1" key="1">
    <citation type="submission" date="2020-08" db="EMBL/GenBank/DDBJ databases">
        <title>Multicomponent nature underlies the extraordinary mechanical properties of spider dragline silk.</title>
        <authorList>
            <person name="Kono N."/>
            <person name="Nakamura H."/>
            <person name="Mori M."/>
            <person name="Yoshida Y."/>
            <person name="Ohtoshi R."/>
            <person name="Malay A.D."/>
            <person name="Moran D.A.P."/>
            <person name="Tomita M."/>
            <person name="Numata K."/>
            <person name="Arakawa K."/>
        </authorList>
    </citation>
    <scope>NUCLEOTIDE SEQUENCE</scope>
</reference>
<sequence>MLPQKQKSDGSNPDLNFKKVVAHSSLKLSFPREQMNDLFKNTQTDTKISVWKGEESKGKLEYLKIKKFVGLCNGKHLLTRNFSLNRGGEPQLRIHIDWREGTDHLTS</sequence>